<gene>
    <name evidence="2" type="ORF">G6F50_013185</name>
</gene>
<feature type="transmembrane region" description="Helical" evidence="1">
    <location>
        <begin position="7"/>
        <end position="24"/>
    </location>
</feature>
<evidence type="ECO:0000313" key="2">
    <source>
        <dbReference type="EMBL" id="KAG1551367.1"/>
    </source>
</evidence>
<dbReference type="InterPro" id="IPR047937">
    <property type="entry name" value="Eex_IncN-like"/>
</dbReference>
<feature type="transmembrane region" description="Helical" evidence="1">
    <location>
        <begin position="36"/>
        <end position="58"/>
    </location>
</feature>
<reference evidence="2 3" key="1">
    <citation type="journal article" date="2020" name="Microb. Genom.">
        <title>Genetic diversity of clinical and environmental Mucorales isolates obtained from an investigation of mucormycosis cases among solid organ transplant recipients.</title>
        <authorList>
            <person name="Nguyen M.H."/>
            <person name="Kaul D."/>
            <person name="Muto C."/>
            <person name="Cheng S.J."/>
            <person name="Richter R.A."/>
            <person name="Bruno V.M."/>
            <person name="Liu G."/>
            <person name="Beyhan S."/>
            <person name="Sundermann A.J."/>
            <person name="Mounaud S."/>
            <person name="Pasculle A.W."/>
            <person name="Nierman W.C."/>
            <person name="Driscoll E."/>
            <person name="Cumbie R."/>
            <person name="Clancy C.J."/>
            <person name="Dupont C.L."/>
        </authorList>
    </citation>
    <scope>NUCLEOTIDE SEQUENCE [LARGE SCALE GENOMIC DNA]</scope>
    <source>
        <strain evidence="2 3">GL24</strain>
    </source>
</reference>
<proteinExistence type="predicted"/>
<keyword evidence="1" id="KW-1133">Transmembrane helix</keyword>
<evidence type="ECO:0000313" key="3">
    <source>
        <dbReference type="Proteomes" id="UP000740926"/>
    </source>
</evidence>
<organism evidence="2 3">
    <name type="scientific">Rhizopus delemar</name>
    <dbReference type="NCBI Taxonomy" id="936053"/>
    <lineage>
        <taxon>Eukaryota</taxon>
        <taxon>Fungi</taxon>
        <taxon>Fungi incertae sedis</taxon>
        <taxon>Mucoromycota</taxon>
        <taxon>Mucoromycotina</taxon>
        <taxon>Mucoromycetes</taxon>
        <taxon>Mucorales</taxon>
        <taxon>Mucorineae</taxon>
        <taxon>Rhizopodaceae</taxon>
        <taxon>Rhizopus</taxon>
    </lineage>
</organism>
<protein>
    <submittedName>
        <fullName evidence="2">Uncharacterized protein</fullName>
    </submittedName>
</protein>
<comment type="caution">
    <text evidence="2">The sequence shown here is derived from an EMBL/GenBank/DDBJ whole genome shotgun (WGS) entry which is preliminary data.</text>
</comment>
<sequence>MFAMDGVSLFAALMVVYWAAHDWFGFSLPLFQKAPAASWECMFMAVSCAVASLAIGYFNGRERFTNATHAGIAEAALRFLATRQIITAAEVAHAMPNGRLSALLFLAAVALAGCKDNDPVQTVDWYKANAPERAAMLAKCKANPGELAASPNCINASRAESAVDGAKRGGLNVQPLQGIKLGGERK</sequence>
<dbReference type="NCBIfam" id="NF033894">
    <property type="entry name" value="Eex_IncN"/>
    <property type="match status" value="1"/>
</dbReference>
<keyword evidence="1" id="KW-0472">Membrane</keyword>
<dbReference type="AlphaFoldDB" id="A0A9P6YL35"/>
<name>A0A9P6YL35_9FUNG</name>
<accession>A0A9P6YL35</accession>
<keyword evidence="3" id="KW-1185">Reference proteome</keyword>
<dbReference type="Proteomes" id="UP000740926">
    <property type="component" value="Unassembled WGS sequence"/>
</dbReference>
<keyword evidence="1" id="KW-0812">Transmembrane</keyword>
<evidence type="ECO:0000256" key="1">
    <source>
        <dbReference type="SAM" id="Phobius"/>
    </source>
</evidence>
<dbReference type="EMBL" id="JAANIU010004935">
    <property type="protein sequence ID" value="KAG1551367.1"/>
    <property type="molecule type" value="Genomic_DNA"/>
</dbReference>